<reference evidence="3 4" key="1">
    <citation type="submission" date="2024-03" db="EMBL/GenBank/DDBJ databases">
        <authorList>
            <person name="Brejova B."/>
        </authorList>
    </citation>
    <scope>NUCLEOTIDE SEQUENCE [LARGE SCALE GENOMIC DNA]</scope>
    <source>
        <strain evidence="3 4">CBS 14171</strain>
    </source>
</reference>
<evidence type="ECO:0008006" key="5">
    <source>
        <dbReference type="Google" id="ProtNLM"/>
    </source>
</evidence>
<feature type="transmembrane region" description="Helical" evidence="2">
    <location>
        <begin position="436"/>
        <end position="457"/>
    </location>
</feature>
<feature type="transmembrane region" description="Helical" evidence="2">
    <location>
        <begin position="399"/>
        <end position="424"/>
    </location>
</feature>
<evidence type="ECO:0000256" key="2">
    <source>
        <dbReference type="SAM" id="Phobius"/>
    </source>
</evidence>
<name>A0ABP0ZEF1_9ASCO</name>
<evidence type="ECO:0000256" key="1">
    <source>
        <dbReference type="ARBA" id="ARBA00004141"/>
    </source>
</evidence>
<feature type="transmembrane region" description="Helical" evidence="2">
    <location>
        <begin position="336"/>
        <end position="357"/>
    </location>
</feature>
<keyword evidence="2" id="KW-0812">Transmembrane</keyword>
<organism evidence="3 4">
    <name type="scientific">Lodderomyces beijingensis</name>
    <dbReference type="NCBI Taxonomy" id="1775926"/>
    <lineage>
        <taxon>Eukaryota</taxon>
        <taxon>Fungi</taxon>
        <taxon>Dikarya</taxon>
        <taxon>Ascomycota</taxon>
        <taxon>Saccharomycotina</taxon>
        <taxon>Pichiomycetes</taxon>
        <taxon>Debaryomycetaceae</taxon>
        <taxon>Candida/Lodderomyces clade</taxon>
        <taxon>Lodderomyces</taxon>
    </lineage>
</organism>
<sequence length="500" mass="53941">MYEIKYQNYSISNYLAFNYAGLACIAIVVFLTATQPFYIKEVIGIKPKPGSTNDTKIGHIVGLLGFFDEVTAMISAPLIGGFIDKLDALGYGGSKIVQSSSFIFIALALFGYAAINQKLVPDMFIFRCIFALGVTACMSTVTVTLNELSTSDFSLKKLIFWKKNEDYHQVVEQSQSVTLKRKNGAFAGIMGICTGLGAIFSVAVFIPLPITLSNWRDIGIKQSIQDSYVIVMIFAAISMVVLYFGLYDTRSDNAQSSSGAESIGNEKSFLTILSEGLQFSRGNKNAQLACAGAFVARATTVVTTAFIPLLVYNYYYSIGKCESNSWSEKDGCYEGYRFAAMLNGIAQTAALVSAPVWGYLVNKYGKKSIGFASAVGAVGNLALSANFHYETYNPKTASCFLFVCIIGLSQIGLIISSMSCLSGIPDTHSIMGSLSGLYTFSGGLGIMMITLLGGFIADSWILGPFFLLGVFNIVLLVVYFLASKESAKLALDESEDPLAP</sequence>
<feature type="transmembrane region" description="Helical" evidence="2">
    <location>
        <begin position="185"/>
        <end position="206"/>
    </location>
</feature>
<evidence type="ECO:0000313" key="3">
    <source>
        <dbReference type="EMBL" id="CAK9436200.1"/>
    </source>
</evidence>
<dbReference type="RefSeq" id="XP_066827696.1">
    <property type="nucleotide sequence ID" value="XM_066976713.1"/>
</dbReference>
<feature type="transmembrane region" description="Helical" evidence="2">
    <location>
        <begin position="124"/>
        <end position="145"/>
    </location>
</feature>
<dbReference type="PANTHER" id="PTHR23524:SF1">
    <property type="entry name" value="MRH DOMAIN-CONTAINING PROTEIN-RELATED"/>
    <property type="match status" value="1"/>
</dbReference>
<dbReference type="Gene3D" id="1.20.1250.20">
    <property type="entry name" value="MFS general substrate transporter like domains"/>
    <property type="match status" value="2"/>
</dbReference>
<dbReference type="InterPro" id="IPR011701">
    <property type="entry name" value="MFS"/>
</dbReference>
<dbReference type="GeneID" id="92205954"/>
<proteinExistence type="predicted"/>
<feature type="transmembrane region" description="Helical" evidence="2">
    <location>
        <begin position="95"/>
        <end position="115"/>
    </location>
</feature>
<dbReference type="PROSITE" id="PS51257">
    <property type="entry name" value="PROKAR_LIPOPROTEIN"/>
    <property type="match status" value="1"/>
</dbReference>
<keyword evidence="2" id="KW-1133">Transmembrane helix</keyword>
<protein>
    <recommendedName>
        <fullName evidence="5">Major facilitator superfamily (MFS) profile domain-containing protein</fullName>
    </recommendedName>
</protein>
<feature type="transmembrane region" description="Helical" evidence="2">
    <location>
        <begin position="369"/>
        <end position="387"/>
    </location>
</feature>
<dbReference type="EMBL" id="OZ022405">
    <property type="protein sequence ID" value="CAK9436200.1"/>
    <property type="molecule type" value="Genomic_DNA"/>
</dbReference>
<feature type="transmembrane region" description="Helical" evidence="2">
    <location>
        <begin position="227"/>
        <end position="246"/>
    </location>
</feature>
<dbReference type="PANTHER" id="PTHR23524">
    <property type="entry name" value="TRANSPORTER, PUTATIVE (AFU_ORTHOLOGUE AFUA_8G04850)-RELATED"/>
    <property type="match status" value="1"/>
</dbReference>
<dbReference type="Proteomes" id="UP001497383">
    <property type="component" value="Chromosome 1"/>
</dbReference>
<dbReference type="SUPFAM" id="SSF103473">
    <property type="entry name" value="MFS general substrate transporter"/>
    <property type="match status" value="2"/>
</dbReference>
<keyword evidence="2" id="KW-0472">Membrane</keyword>
<keyword evidence="4" id="KW-1185">Reference proteome</keyword>
<evidence type="ECO:0000313" key="4">
    <source>
        <dbReference type="Proteomes" id="UP001497383"/>
    </source>
</evidence>
<gene>
    <name evidence="3" type="ORF">LODBEIA_P07580</name>
</gene>
<feature type="transmembrane region" description="Helical" evidence="2">
    <location>
        <begin position="294"/>
        <end position="315"/>
    </location>
</feature>
<feature type="transmembrane region" description="Helical" evidence="2">
    <location>
        <begin position="16"/>
        <end position="39"/>
    </location>
</feature>
<comment type="subcellular location">
    <subcellularLocation>
        <location evidence="1">Membrane</location>
        <topology evidence="1">Multi-pass membrane protein</topology>
    </subcellularLocation>
</comment>
<dbReference type="InterPro" id="IPR036259">
    <property type="entry name" value="MFS_trans_sf"/>
</dbReference>
<dbReference type="Pfam" id="PF07690">
    <property type="entry name" value="MFS_1"/>
    <property type="match status" value="1"/>
</dbReference>
<feature type="transmembrane region" description="Helical" evidence="2">
    <location>
        <begin position="464"/>
        <end position="482"/>
    </location>
</feature>
<accession>A0ABP0ZEF1</accession>
<feature type="transmembrane region" description="Helical" evidence="2">
    <location>
        <begin position="60"/>
        <end position="83"/>
    </location>
</feature>